<comment type="caution">
    <text evidence="5">The sequence shown here is derived from an EMBL/GenBank/DDBJ whole genome shotgun (WGS) entry which is preliminary data.</text>
</comment>
<feature type="compositionally biased region" description="Low complexity" evidence="1">
    <location>
        <begin position="1011"/>
        <end position="1034"/>
    </location>
</feature>
<feature type="domain" description="F5/8 type C" evidence="4">
    <location>
        <begin position="396"/>
        <end position="560"/>
    </location>
</feature>
<evidence type="ECO:0000256" key="2">
    <source>
        <dbReference type="SAM" id="Phobius"/>
    </source>
</evidence>
<evidence type="ECO:0000256" key="1">
    <source>
        <dbReference type="SAM" id="MobiDB-lite"/>
    </source>
</evidence>
<keyword evidence="2" id="KW-0472">Membrane</keyword>
<name>A0ABR2H953_9EUKA</name>
<feature type="region of interest" description="Disordered" evidence="1">
    <location>
        <begin position="1011"/>
        <end position="1039"/>
    </location>
</feature>
<reference evidence="5 6" key="1">
    <citation type="submission" date="2024-04" db="EMBL/GenBank/DDBJ databases">
        <title>Tritrichomonas musculus Genome.</title>
        <authorList>
            <person name="Alves-Ferreira E."/>
            <person name="Grigg M."/>
            <person name="Lorenzi H."/>
            <person name="Galac M."/>
        </authorList>
    </citation>
    <scope>NUCLEOTIDE SEQUENCE [LARGE SCALE GENOMIC DNA]</scope>
    <source>
        <strain evidence="5 6">EAF2021</strain>
    </source>
</reference>
<proteinExistence type="predicted"/>
<dbReference type="PANTHER" id="PTHR33683:SF46">
    <property type="entry name" value="SUSHI DOMAIN-CONTAINING PROTEIN"/>
    <property type="match status" value="1"/>
</dbReference>
<dbReference type="Proteomes" id="UP001470230">
    <property type="component" value="Unassembled WGS sequence"/>
</dbReference>
<keyword evidence="2" id="KW-1133">Transmembrane helix</keyword>
<dbReference type="EMBL" id="JAPFFF010000037">
    <property type="protein sequence ID" value="KAK8842745.1"/>
    <property type="molecule type" value="Genomic_DNA"/>
</dbReference>
<evidence type="ECO:0000259" key="4">
    <source>
        <dbReference type="PROSITE" id="PS50022"/>
    </source>
</evidence>
<feature type="compositionally biased region" description="Low complexity" evidence="1">
    <location>
        <begin position="1356"/>
        <end position="1496"/>
    </location>
</feature>
<dbReference type="Pfam" id="PF00754">
    <property type="entry name" value="F5_F8_type_C"/>
    <property type="match status" value="3"/>
</dbReference>
<feature type="chain" id="PRO_5047325147" description="F5/8 type C domain-containing protein" evidence="3">
    <location>
        <begin position="17"/>
        <end position="1870"/>
    </location>
</feature>
<dbReference type="InterPro" id="IPR000421">
    <property type="entry name" value="FA58C"/>
</dbReference>
<dbReference type="Gene3D" id="2.60.120.260">
    <property type="entry name" value="Galactose-binding domain-like"/>
    <property type="match status" value="7"/>
</dbReference>
<dbReference type="PANTHER" id="PTHR33683">
    <property type="entry name" value="1, PUTATIVE-RELATED"/>
    <property type="match status" value="1"/>
</dbReference>
<keyword evidence="2" id="KW-0812">Transmembrane</keyword>
<feature type="region of interest" description="Disordered" evidence="1">
    <location>
        <begin position="1352"/>
        <end position="1515"/>
    </location>
</feature>
<feature type="compositionally biased region" description="Low complexity" evidence="1">
    <location>
        <begin position="1504"/>
        <end position="1514"/>
    </location>
</feature>
<dbReference type="InterPro" id="IPR011050">
    <property type="entry name" value="Pectin_lyase_fold/virulence"/>
</dbReference>
<keyword evidence="6" id="KW-1185">Reference proteome</keyword>
<sequence>MYLVFFLLAILSKSDLKVNENDGGQGIYPTSMLIDESSENHWSQHKIDRKEWVITADSEQTTDEVDEGPISNILDGQPSTIWISKINNQGNGGHDDRTNKNGPFKFIIDLKKRVTFKAFSLMPRQTGDQGKFRLYEFYAAHSLEELNTEMQSSKYVAKGQIDPNAVLSTLVILPYSITAQYIAVRSLDQSEAASCAEFNLYTDPDSTEPTPTPMAIHIDEYRDKMWLSLKIDREGWTATANSEQNPNGNDGPASYMIDGNKDKMWHSKYNSGHDDRPSNTDPFQATIDLGQETTFRAFSYMPRQKGNNGEFRHYDFYIAQTKEELDNKVKNEEYIAKGDISDPTSRLSTLVIFHTTYTARFIALRSLNHDGYATCAEFNLYSDSPTLPKFHTQLQVNELNDPGWNPYKINREGWNVTANSEQNPNNNDGPVSYMVDGNKDTMWHSKYNSGHDDRPLNTDPFQATIDLGQETTFEAFSYMPRQAGNNGQIKHFEFYAAQTREELDTLISETKYLAKGDIDPTIRLSTFVVFEAKVTAQYIALLSVNHDTYVTCAEFNLYSNIPNFYPEAPTPGPIPLSTQAIINEGTDNFWSSLRIDRTEWKIRANSQEKNEHTNGDGPVSFMINNDPTKWWHTRYESGYDDRQNNNDPYEVTIDLGKMETFAAFSYRPRGGRTGRFKHYQFYTANTTEELFIKINEKNYIAAGDINSNLDSSTFIIFKEQQTARHIALLSVNYNDNHATCAEFNLYRAPPSVPSDQSVITNQERLINLTCDKFTYENWPDSGKCVSSSQANLGSFSSTIGSKAKISFFGVKVHLLVMKEQDSGTGYIRIDDSNVYFVDFKSYTNGKVKSILFSSNELEYGEHTLEIECLSAKFIVFSSIYVDPLPKENSFALGFSDFKQIEGEWTQDSSTPPIFSSISEPASGTFEFYGTRFYLTGVRGSDVGNLDISIDEGDFISITESKTAPIAQNNKGVVLYDSGVIDFKMHTVKIKRSTSIISLINLFYMWYPNSETPAPTQTPSQSPTQTPSQSPTQTPIPDYDTIPVAQATGDYGKRDYLNKYKVPTDRFTYISSGDQNDHPLSLAFDGNPKTFWASSIITDETNKAIVNISFANTECIEAIIFEPAYSTSKNANPKTRRYDGFPKLFKVYTSIDGEPFKLHTVFNGLPEQTDIWDLVQYVFRQPIYCDKLQLEFTEVTLDVSFGNDYTAACADLWFVAPIPPATISKTPELTRTELPSHESYEGGIIENIADGKNNNMEFNCPIQEGSIKIYTICTACDKISKDQRVWFSVYFQNGNIYDVIHEDIIIHKTTHLSVFVPRNKIIYHPDTNILSYFIDSVNMKYVESELNLECFVPPKTPKATPSQSPTQTPSQSPTQTPSQSPTQTPSQSPTQTPSQSPAQTPSQSPAQTPSQSPAQTPSQSPAQTPSQSPAQTPSQSPAQTPSQSPAQTPSQSPAQTPSQSPAQTPSQSPAQTPSQSPAQTPSQSPAQTPSQSPTSELPETETEGETFTSETEPPTIIVDEIIYDKDNFTEDVDGRTRIEKEVKEGDNENINVVVKKSEFNKIENNNGGAVHLINCGIKTDGNIFTECKSKEGGGGAIFIENSNLFKNDVLFNGLKFTSCEAEYGGGAYIYSASNTNKVNIKSCIFKQNIATRSKSDDGKFGGAAMFLTVSRCIVRKCKFEKNDVKIMGDIGESTSLRILQSEESSLIFTDCKFKINENMKFSLFYYGGNYAADLKLQNCSFYGKLKDGAYFIDGQLVARNQPKMIINSCRFSSKSNSAINPNSQFVSINLKDQIFESSKFEDSSDENEKSMKSFIIFTALVMAVIIALVISLFIIIKKFISQKVYSNDNEELEISSQLNDISSNSLITSLI</sequence>
<protein>
    <recommendedName>
        <fullName evidence="4">F5/8 type C domain-containing protein</fullName>
    </recommendedName>
</protein>
<evidence type="ECO:0000313" key="5">
    <source>
        <dbReference type="EMBL" id="KAK8842745.1"/>
    </source>
</evidence>
<dbReference type="InterPro" id="IPR008979">
    <property type="entry name" value="Galactose-bd-like_sf"/>
</dbReference>
<feature type="domain" description="F5/8 type C" evidence="4">
    <location>
        <begin position="222"/>
        <end position="383"/>
    </location>
</feature>
<gene>
    <name evidence="5" type="ORF">M9Y10_025609</name>
</gene>
<dbReference type="SUPFAM" id="SSF49785">
    <property type="entry name" value="Galactose-binding domain-like"/>
    <property type="match status" value="5"/>
</dbReference>
<evidence type="ECO:0000313" key="6">
    <source>
        <dbReference type="Proteomes" id="UP001470230"/>
    </source>
</evidence>
<dbReference type="PROSITE" id="PS50022">
    <property type="entry name" value="FA58C_3"/>
    <property type="match status" value="4"/>
</dbReference>
<feature type="transmembrane region" description="Helical" evidence="2">
    <location>
        <begin position="1813"/>
        <end position="1835"/>
    </location>
</feature>
<feature type="domain" description="F5/8 type C" evidence="4">
    <location>
        <begin position="35"/>
        <end position="203"/>
    </location>
</feature>
<feature type="signal peptide" evidence="3">
    <location>
        <begin position="1"/>
        <end position="16"/>
    </location>
</feature>
<accession>A0ABR2H953</accession>
<dbReference type="SUPFAM" id="SSF51126">
    <property type="entry name" value="Pectin lyase-like"/>
    <property type="match status" value="1"/>
</dbReference>
<feature type="domain" description="F5/8 type C" evidence="4">
    <location>
        <begin position="586"/>
        <end position="748"/>
    </location>
</feature>
<organism evidence="5 6">
    <name type="scientific">Tritrichomonas musculus</name>
    <dbReference type="NCBI Taxonomy" id="1915356"/>
    <lineage>
        <taxon>Eukaryota</taxon>
        <taxon>Metamonada</taxon>
        <taxon>Parabasalia</taxon>
        <taxon>Tritrichomonadida</taxon>
        <taxon>Tritrichomonadidae</taxon>
        <taxon>Tritrichomonas</taxon>
    </lineage>
</organism>
<keyword evidence="3" id="KW-0732">Signal</keyword>
<evidence type="ECO:0000256" key="3">
    <source>
        <dbReference type="SAM" id="SignalP"/>
    </source>
</evidence>